<dbReference type="Gene3D" id="3.30.70.330">
    <property type="match status" value="1"/>
</dbReference>
<dbReference type="Proteomes" id="UP001318040">
    <property type="component" value="Chromosome 2"/>
</dbReference>
<dbReference type="Pfam" id="PF23084">
    <property type="entry name" value="KH_PARP14_1"/>
    <property type="match status" value="1"/>
</dbReference>
<dbReference type="InterPro" id="IPR057044">
    <property type="entry name" value="PARP14_KH_1"/>
</dbReference>
<protein>
    <submittedName>
        <fullName evidence="5">Uncharacterized protein LOC116949764</fullName>
    </submittedName>
</protein>
<dbReference type="Pfam" id="PF23085">
    <property type="entry name" value="RRM_PARP14_3"/>
    <property type="match status" value="1"/>
</dbReference>
<feature type="domain" description="PARP14 first type I KH" evidence="2">
    <location>
        <begin position="128"/>
        <end position="207"/>
    </location>
</feature>
<proteinExistence type="predicted"/>
<keyword evidence="4" id="KW-1185">Reference proteome</keyword>
<accession>A0AAJ7TSG8</accession>
<name>A0AAJ7TSG8_PETMA</name>
<evidence type="ECO:0000313" key="4">
    <source>
        <dbReference type="Proteomes" id="UP001318040"/>
    </source>
</evidence>
<dbReference type="AlphaFoldDB" id="A0AAJ7TSG8"/>
<dbReference type="InterPro" id="IPR057049">
    <property type="entry name" value="PARP14_KH_8"/>
</dbReference>
<dbReference type="RefSeq" id="XP_032823303.1">
    <property type="nucleotide sequence ID" value="XM_032967412.1"/>
</dbReference>
<feature type="domain" description="PARP14-like eighth type I KH" evidence="3">
    <location>
        <begin position="663"/>
        <end position="725"/>
    </location>
</feature>
<evidence type="ECO:0000256" key="1">
    <source>
        <dbReference type="SAM" id="MobiDB-lite"/>
    </source>
</evidence>
<organism evidence="4 5">
    <name type="scientific">Petromyzon marinus</name>
    <name type="common">Sea lamprey</name>
    <dbReference type="NCBI Taxonomy" id="7757"/>
    <lineage>
        <taxon>Eukaryota</taxon>
        <taxon>Metazoa</taxon>
        <taxon>Chordata</taxon>
        <taxon>Craniata</taxon>
        <taxon>Vertebrata</taxon>
        <taxon>Cyclostomata</taxon>
        <taxon>Hyperoartia</taxon>
        <taxon>Petromyzontiformes</taxon>
        <taxon>Petromyzontidae</taxon>
        <taxon>Petromyzon</taxon>
    </lineage>
</organism>
<evidence type="ECO:0000259" key="3">
    <source>
        <dbReference type="Pfam" id="PF23254"/>
    </source>
</evidence>
<dbReference type="Pfam" id="PF23254">
    <property type="entry name" value="KH_PARP14_8"/>
    <property type="match status" value="1"/>
</dbReference>
<gene>
    <name evidence="5" type="primary">LOC116949764</name>
</gene>
<evidence type="ECO:0000259" key="2">
    <source>
        <dbReference type="Pfam" id="PF23084"/>
    </source>
</evidence>
<feature type="region of interest" description="Disordered" evidence="1">
    <location>
        <begin position="583"/>
        <end position="602"/>
    </location>
</feature>
<evidence type="ECO:0000313" key="5">
    <source>
        <dbReference type="RefSeq" id="XP_032823303.1"/>
    </source>
</evidence>
<dbReference type="InterPro" id="IPR012677">
    <property type="entry name" value="Nucleotide-bd_a/b_plait_sf"/>
</dbReference>
<feature type="compositionally biased region" description="Polar residues" evidence="1">
    <location>
        <begin position="588"/>
        <end position="600"/>
    </location>
</feature>
<reference evidence="5" key="1">
    <citation type="submission" date="2025-08" db="UniProtKB">
        <authorList>
            <consortium name="RefSeq"/>
        </authorList>
    </citation>
    <scope>IDENTIFICATION</scope>
    <source>
        <tissue evidence="5">Sperm</tissue>
    </source>
</reference>
<sequence>MLCIYTISCCLSDIQAFIGRCCMRPLSGMSIKAEQLPLTSSVLLEDLPEGVSRDYLELYLESRSGPAVKVKEVDFRGGCSAAVVRLQSNEDVEKVLKSELHLKEKIVTAHRFYEAHGLVLLSWDEEIFKAPEPQHLKVDPVLMEFITARPEQSQQLQEFLNNHMATFKWPSGATKDVMKVSPAFAESQKANFILKSKWSKSIPNEFNIFFERYMHYSETIHANIFDELVAKLSTGQKDCVQIIPDKQQSKISIIGQKVDVEHVVEDLKKIKQLRRGEVNVKQTLVHLMPNFKKRLQNDFPEVDFHVNVKKRLITVEGPKDDSLAAESKILQMMLQCSEKPWIISEELKGFVLQLNRDAFIKNTFSQNGIDASISERGNDIMIVGASEDDLSKAEDLLNMTFVEVKVKAIKGFDMKQNVNEWEEFQEELKASQELSEIRTDTMFQINCISGSEILVTGYRDIIQHVAKQVEGFMALNVTLNCFIPVHYMGVLQYLEKFVDITSILPSGTTFKIDYKHRGFSITTKKRDRDGVIELIVDISQSITSCERTIRKPGTAKSLYSRGKMLFGVLERKHTCIILIDQPRDQQEESQQNAAPQTSRHGITGCDEALQSNLVERELQQQDDFSALANTGMTLLSIQVYSISAETNKKVLDEIEEKLTTEGCPNTIDDKAIAEFAHTERDAIRSLQDKYQVRIIFTAQDKISVQGSDSSVRQASAELYAMVNDAKERRRNSVQDELLAHEMQLMFFLDDHDLLRPSL</sequence>
<dbReference type="KEGG" id="pmrn:116949764"/>